<keyword evidence="1" id="KW-0812">Transmembrane</keyword>
<dbReference type="InterPro" id="IPR026341">
    <property type="entry name" value="T9SS_type_B"/>
</dbReference>
<sequence>MVPKLHFPTHFAFYSFLTIFTLFFCSININAQCAGDDNVMLTVCDITNPASQVINLYTELGGTPTPRGTWKDDDRSGGLDKTTGVLNAQQIKKSGIYHYIYTVAGVSGCADNTAVVTVTIGGYTGVPGPNSSICNTEIAYNLYQTFNGNFLAPQTGGTWVGNTSSVGLTDNFLNTTTLYNGPPPPTYEYTYSIAAIGTCAAPPDAKVFATVYRSPLPGTPSDLRLCSNELSAYTNLNLNDQLSGEDAGGVWTEISTDEIDNNDDTDSTINIQNIYNTSGPGMYHFIYTVFSDNNVCFDQTSDVFITIEKLLDYTGATIAINPSLPICENEVATTTVTATIQNVTNIPDGSYNVTYTISSNGLSRTTTSSFVNNVLTFSIASNNFTLPRDYTITVTNIVSSTTLNICNNIIPLISGVFKVNPIPRINSATVTIGTVCQTVEDATVTLSDNHNLTDGNYDILYNLSDPNLATGIPAVINVVGGIPSFKIPTSLIPKSGKTTITITNITNSTTGCTNTSTANKEFTINPAPDISNLAVAIKDVCQGKPTTVELTGLGTLTFIEITYTISGFNTMAAQTIPLAVVAGKVSFPIPVTAIPNVGLTTFIITNITNALNGCPIPTIIPKDFTVNPIPATPIADDVQSFCTSDNATVANLQPQGSQYQWFDSVSTVPLISTKPLVTGNYSLKEVNALTGCESALKTISVVINAIPQIDNAIAVIDPICQGSNVIVNFTAGITNLTDGNYDILYNLSGSNLAAGVSTILNVANGIPSFTINSNLISNAGNTTIVITNITNTLTHCTNTSTFSEVFVVNAIPDVSNMIVTVKDGCLGQDLNVELTGLVNLTNITVSYAVSGANTIALQTIPLIVNTGKTSFLIPGSSLSATGDNTLVITNITGNSCSTSINTISEDFAINTIPSSPTAGDQNFCETDLKTVANLVPSGSQYNWYDTTTSTTPLALDNLLATGDYFVKEVNTTTSCESIVTPINVLINTVTIPVLKPNGEEFCGVDKPTILNLSNNTTASTNLAWYDAAINGAIFTNTDLLSEGVTYYGLDYDTTTQCYSSPLPVTVSLTDCTATSDNFFIPDGFSPNGDGVNETFQIIDIEFLFPNYTLEIFNRYGNVLFKGDINKPDWNGKNSNSSFIDGDAPTGVYFYIINYNKDNLPPKQGQLYLNR</sequence>
<comment type="caution">
    <text evidence="2">The sequence shown here is derived from an EMBL/GenBank/DDBJ whole genome shotgun (WGS) entry which is preliminary data.</text>
</comment>
<feature type="transmembrane region" description="Helical" evidence="1">
    <location>
        <begin position="12"/>
        <end position="31"/>
    </location>
</feature>
<dbReference type="Pfam" id="PF13585">
    <property type="entry name" value="CHU_C"/>
    <property type="match status" value="1"/>
</dbReference>
<gene>
    <name evidence="2" type="ORF">J2W95_000964</name>
</gene>
<protein>
    <submittedName>
        <fullName evidence="2">Gliding motility-associated-like protein</fullName>
    </submittedName>
</protein>
<name>A0ABU1RZS8_9FLAO</name>
<keyword evidence="3" id="KW-1185">Reference proteome</keyword>
<reference evidence="2 3" key="1">
    <citation type="submission" date="2023-07" db="EMBL/GenBank/DDBJ databases">
        <title>Sorghum-associated microbial communities from plants grown in Nebraska, USA.</title>
        <authorList>
            <person name="Schachtman D."/>
        </authorList>
    </citation>
    <scope>NUCLEOTIDE SEQUENCE [LARGE SCALE GENOMIC DNA]</scope>
    <source>
        <strain evidence="2 3">BE124</strain>
    </source>
</reference>
<dbReference type="Proteomes" id="UP001261871">
    <property type="component" value="Unassembled WGS sequence"/>
</dbReference>
<accession>A0ABU1RZS8</accession>
<dbReference type="RefSeq" id="WP_310004477.1">
    <property type="nucleotide sequence ID" value="NZ_JAVDTX010000002.1"/>
</dbReference>
<evidence type="ECO:0000313" key="3">
    <source>
        <dbReference type="Proteomes" id="UP001261871"/>
    </source>
</evidence>
<organism evidence="2 3">
    <name type="scientific">Flavobacterium granuli</name>
    <dbReference type="NCBI Taxonomy" id="280093"/>
    <lineage>
        <taxon>Bacteria</taxon>
        <taxon>Pseudomonadati</taxon>
        <taxon>Bacteroidota</taxon>
        <taxon>Flavobacteriia</taxon>
        <taxon>Flavobacteriales</taxon>
        <taxon>Flavobacteriaceae</taxon>
        <taxon>Flavobacterium</taxon>
    </lineage>
</organism>
<keyword evidence="1" id="KW-0472">Membrane</keyword>
<dbReference type="EMBL" id="JAVDTX010000002">
    <property type="protein sequence ID" value="MDR6844273.1"/>
    <property type="molecule type" value="Genomic_DNA"/>
</dbReference>
<evidence type="ECO:0000256" key="1">
    <source>
        <dbReference type="SAM" id="Phobius"/>
    </source>
</evidence>
<proteinExistence type="predicted"/>
<evidence type="ECO:0000313" key="2">
    <source>
        <dbReference type="EMBL" id="MDR6844273.1"/>
    </source>
</evidence>
<keyword evidence="1" id="KW-1133">Transmembrane helix</keyword>
<dbReference type="NCBIfam" id="TIGR04131">
    <property type="entry name" value="Bac_Flav_CTERM"/>
    <property type="match status" value="1"/>
</dbReference>